<feature type="repeat" description="PPR" evidence="2">
    <location>
        <begin position="221"/>
        <end position="255"/>
    </location>
</feature>
<sequence>MTRTIDHGSFSSGRNEPGMLYLCLLRACSKNKDLCAGTRLHAEILQNGLFEKNLDITRSLLSMYAKCHEFRKAEALLYELAHRDVFSWNVVIGGYVQCGRSNDALKLFNQMRLEDCPPDKVTFTSILKACSTLRDLSMGEKIHDYVARRGLVSKDIILATTLLNMYVNCGVLRKAQKVLDELPSRDSFCWTTIIKGYIGIGQYEYALKCFKQMRDEDISPDTVTFTCVLKACASIGALDKGKEIHQEVVSLGMLGKDVLLDNALVDMYVKCLALDKAREILESTSTRSITAWISVIEGYFKNYEYESVISCFEQMIDSGICPNELVYIFVLKACGSIGAYEKGEKFHENIKGKHFLRNNLVINTSIIDMYSKCAAFTKAREVLEKQCDWDVVSWNALITGYAKHQKGDDVLSCYREMQVKGLVPDEVTYCCILKACSILCDLNRGQQVYDEVVRKGFLKDNSVLITSIIDMYVKCGELTKAQQVLKDHPTHNVIAWNALLSGYIQHGLGEDTICCYEEMLQKGLVADDVTFTCLLKACSIVGDVTKGKQIHEVISNKTKLSNNFVLFSTLVDMYVKCGELGIAWQVVKENGVSCVILWNVLITGYALQGQAQTSMSCFEHMQASGFCPNAATFSSLLNACSHAGLVDEGQNYFVSMVTCFGILPHLDHCACMIDLFGRAGNFEEAVAFTELVPSSNISAIWFAILGACKKWGSLTIARWAFHHAVQAHDTDIGVYICMGNVYASAENWEDLSYS</sequence>
<feature type="repeat" description="PPR" evidence="2">
    <location>
        <begin position="492"/>
        <end position="526"/>
    </location>
</feature>
<protein>
    <recommendedName>
        <fullName evidence="5">Pentatricopeptide repeat-containing protein</fullName>
    </recommendedName>
</protein>
<dbReference type="Pfam" id="PF13041">
    <property type="entry name" value="PPR_2"/>
    <property type="match status" value="5"/>
</dbReference>
<dbReference type="GO" id="GO:0009451">
    <property type="term" value="P:RNA modification"/>
    <property type="evidence" value="ECO:0007669"/>
    <property type="project" value="InterPro"/>
</dbReference>
<dbReference type="InterPro" id="IPR011990">
    <property type="entry name" value="TPR-like_helical_dom_sf"/>
</dbReference>
<dbReference type="PROSITE" id="PS51375">
    <property type="entry name" value="PPR"/>
    <property type="match status" value="8"/>
</dbReference>
<dbReference type="Pfam" id="PF01535">
    <property type="entry name" value="PPR"/>
    <property type="match status" value="4"/>
</dbReference>
<feature type="repeat" description="PPR" evidence="2">
    <location>
        <begin position="288"/>
        <end position="322"/>
    </location>
</feature>
<dbReference type="Gene3D" id="1.25.40.10">
    <property type="entry name" value="Tetratricopeptide repeat domain"/>
    <property type="match status" value="5"/>
</dbReference>
<feature type="repeat" description="PPR" evidence="2">
    <location>
        <begin position="84"/>
        <end position="118"/>
    </location>
</feature>
<comment type="caution">
    <text evidence="3">The sequence shown here is derived from an EMBL/GenBank/DDBJ whole genome shotgun (WGS) entry which is preliminary data.</text>
</comment>
<dbReference type="EMBL" id="CM035409">
    <property type="protein sequence ID" value="KAH7440379.1"/>
    <property type="molecule type" value="Genomic_DNA"/>
</dbReference>
<evidence type="ECO:0008006" key="5">
    <source>
        <dbReference type="Google" id="ProtNLM"/>
    </source>
</evidence>
<dbReference type="NCBIfam" id="TIGR00756">
    <property type="entry name" value="PPR"/>
    <property type="match status" value="6"/>
</dbReference>
<dbReference type="InterPro" id="IPR002885">
    <property type="entry name" value="PPR_rpt"/>
</dbReference>
<feature type="repeat" description="PPR" evidence="2">
    <location>
        <begin position="594"/>
        <end position="628"/>
    </location>
</feature>
<dbReference type="FunFam" id="1.25.40.10:FF:000031">
    <property type="entry name" value="Pentatricopeptide repeat-containing protein mitochondrial"/>
    <property type="match status" value="1"/>
</dbReference>
<keyword evidence="1" id="KW-0677">Repeat</keyword>
<proteinExistence type="predicted"/>
<evidence type="ECO:0000313" key="4">
    <source>
        <dbReference type="Proteomes" id="UP000825935"/>
    </source>
</evidence>
<dbReference type="FunFam" id="1.25.40.10:FF:000073">
    <property type="entry name" value="Pentatricopeptide repeat-containing protein chloroplastic"/>
    <property type="match status" value="1"/>
</dbReference>
<dbReference type="GO" id="GO:0048731">
    <property type="term" value="P:system development"/>
    <property type="evidence" value="ECO:0007669"/>
    <property type="project" value="UniProtKB-ARBA"/>
</dbReference>
<keyword evidence="4" id="KW-1185">Reference proteome</keyword>
<dbReference type="PANTHER" id="PTHR47926:SF533">
    <property type="entry name" value="DYW DOMAIN-CONTAINING PROTEIN"/>
    <property type="match status" value="1"/>
</dbReference>
<dbReference type="EMBL" id="CM035409">
    <property type="protein sequence ID" value="KAH7440378.1"/>
    <property type="molecule type" value="Genomic_DNA"/>
</dbReference>
<name>A0A8T2V077_CERRI</name>
<dbReference type="InterPro" id="IPR046960">
    <property type="entry name" value="PPR_At4g14850-like_plant"/>
</dbReference>
<organism evidence="3 4">
    <name type="scientific">Ceratopteris richardii</name>
    <name type="common">Triangle waterfern</name>
    <dbReference type="NCBI Taxonomy" id="49495"/>
    <lineage>
        <taxon>Eukaryota</taxon>
        <taxon>Viridiplantae</taxon>
        <taxon>Streptophyta</taxon>
        <taxon>Embryophyta</taxon>
        <taxon>Tracheophyta</taxon>
        <taxon>Polypodiopsida</taxon>
        <taxon>Polypodiidae</taxon>
        <taxon>Polypodiales</taxon>
        <taxon>Pteridineae</taxon>
        <taxon>Pteridaceae</taxon>
        <taxon>Parkerioideae</taxon>
        <taxon>Ceratopteris</taxon>
    </lineage>
</organism>
<feature type="repeat" description="PPR" evidence="2">
    <location>
        <begin position="629"/>
        <end position="664"/>
    </location>
</feature>
<dbReference type="PANTHER" id="PTHR47926">
    <property type="entry name" value="PENTATRICOPEPTIDE REPEAT-CONTAINING PROTEIN"/>
    <property type="match status" value="1"/>
</dbReference>
<dbReference type="Proteomes" id="UP000825935">
    <property type="component" value="Chromosome 4"/>
</dbReference>
<feature type="repeat" description="PPR" evidence="2">
    <location>
        <begin position="186"/>
        <end position="220"/>
    </location>
</feature>
<dbReference type="FunFam" id="1.25.40.10:FF:000158">
    <property type="entry name" value="pentatricopeptide repeat-containing protein At2g33680"/>
    <property type="match status" value="1"/>
</dbReference>
<feature type="repeat" description="PPR" evidence="2">
    <location>
        <begin position="390"/>
        <end position="424"/>
    </location>
</feature>
<reference evidence="3" key="1">
    <citation type="submission" date="2021-08" db="EMBL/GenBank/DDBJ databases">
        <title>WGS assembly of Ceratopteris richardii.</title>
        <authorList>
            <person name="Marchant D.B."/>
            <person name="Chen G."/>
            <person name="Jenkins J."/>
            <person name="Shu S."/>
            <person name="Leebens-Mack J."/>
            <person name="Grimwood J."/>
            <person name="Schmutz J."/>
            <person name="Soltis P."/>
            <person name="Soltis D."/>
            <person name="Chen Z.-H."/>
        </authorList>
    </citation>
    <scope>NUCLEOTIDE SEQUENCE</scope>
    <source>
        <strain evidence="3">Whitten #5841</strain>
        <tissue evidence="3">Leaf</tissue>
    </source>
</reference>
<dbReference type="OrthoDB" id="185373at2759"/>
<evidence type="ECO:0000313" key="3">
    <source>
        <dbReference type="EMBL" id="KAH7440378.1"/>
    </source>
</evidence>
<evidence type="ECO:0000256" key="1">
    <source>
        <dbReference type="ARBA" id="ARBA00022737"/>
    </source>
</evidence>
<dbReference type="GO" id="GO:0003723">
    <property type="term" value="F:RNA binding"/>
    <property type="evidence" value="ECO:0007669"/>
    <property type="project" value="InterPro"/>
</dbReference>
<gene>
    <name evidence="3" type="ORF">KP509_04G104400</name>
</gene>
<accession>A0A8T2V077</accession>
<evidence type="ECO:0000256" key="2">
    <source>
        <dbReference type="PROSITE-ProRule" id="PRU00708"/>
    </source>
</evidence>
<dbReference type="AlphaFoldDB" id="A0A8T2V077"/>